<evidence type="ECO:0000313" key="2">
    <source>
        <dbReference type="EMBL" id="KAK7201921.1"/>
    </source>
</evidence>
<feature type="region of interest" description="Disordered" evidence="1">
    <location>
        <begin position="262"/>
        <end position="284"/>
    </location>
</feature>
<organism evidence="2 3">
    <name type="scientific">Novymonas esmeraldas</name>
    <dbReference type="NCBI Taxonomy" id="1808958"/>
    <lineage>
        <taxon>Eukaryota</taxon>
        <taxon>Discoba</taxon>
        <taxon>Euglenozoa</taxon>
        <taxon>Kinetoplastea</taxon>
        <taxon>Metakinetoplastina</taxon>
        <taxon>Trypanosomatida</taxon>
        <taxon>Trypanosomatidae</taxon>
        <taxon>Novymonas</taxon>
    </lineage>
</organism>
<feature type="compositionally biased region" description="Basic and acidic residues" evidence="1">
    <location>
        <begin position="94"/>
        <end position="106"/>
    </location>
</feature>
<feature type="compositionally biased region" description="Basic and acidic residues" evidence="1">
    <location>
        <begin position="119"/>
        <end position="133"/>
    </location>
</feature>
<name>A0AAW0F954_9TRYP</name>
<evidence type="ECO:0000256" key="1">
    <source>
        <dbReference type="SAM" id="MobiDB-lite"/>
    </source>
</evidence>
<protein>
    <submittedName>
        <fullName evidence="2">Uncharacterized protein</fullName>
    </submittedName>
</protein>
<sequence length="637" mass="70249">MGNRQSQVPQEGQGHPVHYYRGVAAAKEARFSMSELYFVQALEKHPGREFWDTLMGAVFRDIHKTAATVALGRNSAVDDRHKSRKSTPTAGDGESEKAASPVHRDAAAQLSGSRPPSGVKKEPEGKKWQLRRKADATAVPGMVDSDEVNRQTVEARLSAVNALYHPRVVPIELPLDAQLTDILDFFRMLADIAHTYFELLPTTRHREKVTSLAARYCLLTISHTQVLLHCLALWKEENLGDGLGFIDYKRKRRRTLTVTLDEDEEDEVSDGERRKSRHGKTEQQNKSRAAALMVTLGLIEANCRYYYISMLLSYSFVVLLTSASVSDAKRQHQLQANVADHIDAVYSTVQDLAREYPNEYIGELISTHIPKPSWGESREGPSSASAASFASNHKALTIGSDDHRHIYVTGGTWSPTMSGLIPLDLVRNTRLCVQVGSSRRAVAHLLTPAERMSFHYVTWHMEDVFLAVPGCSPYMLVRALPGYQLGPGTASHKTEMLSRPNANEYPTERADPVAVSSVAAAEAVLTASTAEEGLRSAAEQTAFVRKCKDTLKRSGRNMNTDLDLSDEHTCVMLFQDEVAILSLLTLLTSAEIRKMSGQPAAALPFAVAVSEMVSALHGPDSPEMHMVRHLLTAGATE</sequence>
<comment type="caution">
    <text evidence="2">The sequence shown here is derived from an EMBL/GenBank/DDBJ whole genome shotgun (WGS) entry which is preliminary data.</text>
</comment>
<dbReference type="Proteomes" id="UP001430356">
    <property type="component" value="Unassembled WGS sequence"/>
</dbReference>
<dbReference type="PANTHER" id="PTHR40744">
    <property type="entry name" value="SODIUM STIBOGLUCONATE RESISTANCE PROTEIN-RELATED"/>
    <property type="match status" value="1"/>
</dbReference>
<accession>A0AAW0F954</accession>
<proteinExistence type="predicted"/>
<dbReference type="PANTHER" id="PTHR40744:SF1">
    <property type="entry name" value="SODIUM STIBOGLUCONATE RESISTANCE PROTEIN"/>
    <property type="match status" value="1"/>
</dbReference>
<keyword evidence="3" id="KW-1185">Reference proteome</keyword>
<evidence type="ECO:0000313" key="3">
    <source>
        <dbReference type="Proteomes" id="UP001430356"/>
    </source>
</evidence>
<feature type="region of interest" description="Disordered" evidence="1">
    <location>
        <begin position="73"/>
        <end position="133"/>
    </location>
</feature>
<dbReference type="EMBL" id="JAECZO010000022">
    <property type="protein sequence ID" value="KAK7201921.1"/>
    <property type="molecule type" value="Genomic_DNA"/>
</dbReference>
<dbReference type="AlphaFoldDB" id="A0AAW0F954"/>
<gene>
    <name evidence="2" type="ORF">NESM_000259700</name>
</gene>
<reference evidence="2 3" key="1">
    <citation type="journal article" date="2021" name="MBio">
        <title>A New Model Trypanosomatid, Novymonas esmeraldas: Genomic Perception of Its 'Candidatus Pandoraea novymonadis' Endosymbiont.</title>
        <authorList>
            <person name="Zakharova A."/>
            <person name="Saura A."/>
            <person name="Butenko A."/>
            <person name="Podesvova L."/>
            <person name="Warmusova S."/>
            <person name="Kostygov A.Y."/>
            <person name="Nenarokova A."/>
            <person name="Lukes J."/>
            <person name="Opperdoes F.R."/>
            <person name="Yurchenko V."/>
        </authorList>
    </citation>
    <scope>NUCLEOTIDE SEQUENCE [LARGE SCALE GENOMIC DNA]</scope>
    <source>
        <strain evidence="2 3">E262AT.01</strain>
    </source>
</reference>